<reference evidence="2" key="1">
    <citation type="submission" date="2021-06" db="EMBL/GenBank/DDBJ databases">
        <authorList>
            <person name="Kallberg Y."/>
            <person name="Tangrot J."/>
            <person name="Rosling A."/>
        </authorList>
    </citation>
    <scope>NUCLEOTIDE SEQUENCE</scope>
    <source>
        <strain evidence="2">IA702</strain>
    </source>
</reference>
<dbReference type="AlphaFoldDB" id="A0A9N9CQ11"/>
<name>A0A9N9CQ11_9GLOM</name>
<sequence>MMKKEIKDAVSPPDNKLSRLDNRVYALAVDMACVKTHLGLTELKQDSPASPASPVSSLKPKAK</sequence>
<evidence type="ECO:0000313" key="3">
    <source>
        <dbReference type="Proteomes" id="UP000789572"/>
    </source>
</evidence>
<gene>
    <name evidence="2" type="ORF">POCULU_LOCUS7850</name>
</gene>
<comment type="caution">
    <text evidence="2">The sequence shown here is derived from an EMBL/GenBank/DDBJ whole genome shotgun (WGS) entry which is preliminary data.</text>
</comment>
<dbReference type="Proteomes" id="UP000789572">
    <property type="component" value="Unassembled WGS sequence"/>
</dbReference>
<evidence type="ECO:0000256" key="1">
    <source>
        <dbReference type="SAM" id="MobiDB-lite"/>
    </source>
</evidence>
<dbReference type="EMBL" id="CAJVPJ010001961">
    <property type="protein sequence ID" value="CAG8608933.1"/>
    <property type="molecule type" value="Genomic_DNA"/>
</dbReference>
<protein>
    <submittedName>
        <fullName evidence="2">2271_t:CDS:1</fullName>
    </submittedName>
</protein>
<keyword evidence="3" id="KW-1185">Reference proteome</keyword>
<feature type="compositionally biased region" description="Low complexity" evidence="1">
    <location>
        <begin position="47"/>
        <end position="63"/>
    </location>
</feature>
<accession>A0A9N9CQ11</accession>
<organism evidence="2 3">
    <name type="scientific">Paraglomus occultum</name>
    <dbReference type="NCBI Taxonomy" id="144539"/>
    <lineage>
        <taxon>Eukaryota</taxon>
        <taxon>Fungi</taxon>
        <taxon>Fungi incertae sedis</taxon>
        <taxon>Mucoromycota</taxon>
        <taxon>Glomeromycotina</taxon>
        <taxon>Glomeromycetes</taxon>
        <taxon>Paraglomerales</taxon>
        <taxon>Paraglomeraceae</taxon>
        <taxon>Paraglomus</taxon>
    </lineage>
</organism>
<feature type="region of interest" description="Disordered" evidence="1">
    <location>
        <begin position="41"/>
        <end position="63"/>
    </location>
</feature>
<dbReference type="OrthoDB" id="342281at2759"/>
<proteinExistence type="predicted"/>
<evidence type="ECO:0000313" key="2">
    <source>
        <dbReference type="EMBL" id="CAG8608933.1"/>
    </source>
</evidence>